<evidence type="ECO:0000313" key="3">
    <source>
        <dbReference type="Proteomes" id="UP000248745"/>
    </source>
</evidence>
<name>A0A2W2AAK3_9BACT</name>
<evidence type="ECO:0000313" key="2">
    <source>
        <dbReference type="EMBL" id="PZF72311.1"/>
    </source>
</evidence>
<feature type="domain" description="Cyclic nucleotide-binding" evidence="1">
    <location>
        <begin position="40"/>
        <end position="127"/>
    </location>
</feature>
<dbReference type="InterPro" id="IPR014710">
    <property type="entry name" value="RmlC-like_jellyroll"/>
</dbReference>
<dbReference type="Pfam" id="PF00027">
    <property type="entry name" value="cNMP_binding"/>
    <property type="match status" value="1"/>
</dbReference>
<protein>
    <submittedName>
        <fullName evidence="2">Crp/Fnr family transcriptional regulator</fullName>
    </submittedName>
</protein>
<comment type="caution">
    <text evidence="2">The sequence shown here is derived from an EMBL/GenBank/DDBJ whole genome shotgun (WGS) entry which is preliminary data.</text>
</comment>
<sequence length="201" mass="23806">MRQTSNNFTPVTQPLLSHIQKFTSIPPDKISLLEPFFEHKTYKKKEVLLAEGQRCFEKFFIVKGCVHLSYLRQNGTEQTVDFAMENWWTSDFSAFPTAAVSKFSIRATEHTEVLIITADRQHELLQQVPELNEYFHLVFQRAYAACQMRFRFLFEFSKEELYQNFLQNFPAFVQRVPQYLLASFLGFTPEYLSEIRKKYLS</sequence>
<keyword evidence="3" id="KW-1185">Reference proteome</keyword>
<dbReference type="RefSeq" id="WP_110999406.1">
    <property type="nucleotide sequence ID" value="NZ_QKTW01000018.1"/>
</dbReference>
<dbReference type="InterPro" id="IPR018490">
    <property type="entry name" value="cNMP-bd_dom_sf"/>
</dbReference>
<proteinExistence type="predicted"/>
<dbReference type="CDD" id="cd00038">
    <property type="entry name" value="CAP_ED"/>
    <property type="match status" value="1"/>
</dbReference>
<organism evidence="2 3">
    <name type="scientific">Taibaiella soli</name>
    <dbReference type="NCBI Taxonomy" id="1649169"/>
    <lineage>
        <taxon>Bacteria</taxon>
        <taxon>Pseudomonadati</taxon>
        <taxon>Bacteroidota</taxon>
        <taxon>Chitinophagia</taxon>
        <taxon>Chitinophagales</taxon>
        <taxon>Chitinophagaceae</taxon>
        <taxon>Taibaiella</taxon>
    </lineage>
</organism>
<gene>
    <name evidence="2" type="ORF">DN068_13205</name>
</gene>
<dbReference type="InterPro" id="IPR000595">
    <property type="entry name" value="cNMP-bd_dom"/>
</dbReference>
<dbReference type="AlphaFoldDB" id="A0A2W2AAK3"/>
<dbReference type="SUPFAM" id="SSF51206">
    <property type="entry name" value="cAMP-binding domain-like"/>
    <property type="match status" value="1"/>
</dbReference>
<accession>A0A2W2AAK3</accession>
<dbReference type="OrthoDB" id="9152304at2"/>
<evidence type="ECO:0000259" key="1">
    <source>
        <dbReference type="Pfam" id="PF00027"/>
    </source>
</evidence>
<dbReference type="Proteomes" id="UP000248745">
    <property type="component" value="Unassembled WGS sequence"/>
</dbReference>
<reference evidence="2 3" key="1">
    <citation type="submission" date="2018-06" db="EMBL/GenBank/DDBJ databases">
        <title>Mucibacter soli gen. nov., sp. nov., a new member of the family Chitinophagaceae producing mucin.</title>
        <authorList>
            <person name="Kim M.-K."/>
            <person name="Park S."/>
            <person name="Kim T.-S."/>
            <person name="Joung Y."/>
            <person name="Han J.-H."/>
            <person name="Kim S.B."/>
        </authorList>
    </citation>
    <scope>NUCLEOTIDE SEQUENCE [LARGE SCALE GENOMIC DNA]</scope>
    <source>
        <strain evidence="2 3">R1-15</strain>
    </source>
</reference>
<dbReference type="EMBL" id="QKTW01000018">
    <property type="protein sequence ID" value="PZF72311.1"/>
    <property type="molecule type" value="Genomic_DNA"/>
</dbReference>
<dbReference type="Gene3D" id="2.60.120.10">
    <property type="entry name" value="Jelly Rolls"/>
    <property type="match status" value="1"/>
</dbReference>